<keyword evidence="6 13" id="KW-1133">Transmembrane helix</keyword>
<dbReference type="GO" id="GO:0046961">
    <property type="term" value="F:proton-transporting ATPase activity, rotational mechanism"/>
    <property type="evidence" value="ECO:0007669"/>
    <property type="project" value="TreeGrafter"/>
</dbReference>
<keyword evidence="5 13" id="KW-0375">Hydrogen ion transport</keyword>
<dbReference type="GO" id="GO:0012505">
    <property type="term" value="C:endomembrane system"/>
    <property type="evidence" value="ECO:0007669"/>
    <property type="project" value="UniProtKB-SubCell"/>
</dbReference>
<reference evidence="16 17" key="1">
    <citation type="submission" date="2016-10" db="EMBL/GenBank/DDBJ databases">
        <authorList>
            <person name="de Groot N.N."/>
        </authorList>
    </citation>
    <scope>NUCLEOTIDE SEQUENCE [LARGE SCALE GENOMIC DNA]</scope>
    <source>
        <strain evidence="16 17">DSM 22012</strain>
    </source>
</reference>
<evidence type="ECO:0000256" key="8">
    <source>
        <dbReference type="ARBA" id="ARBA00023136"/>
    </source>
</evidence>
<proteinExistence type="inferred from homology"/>
<dbReference type="PANTHER" id="PTHR33445:SF2">
    <property type="entry name" value="ATP SYNTHASE SUBUNIT B', CHLOROPLASTIC"/>
    <property type="match status" value="1"/>
</dbReference>
<evidence type="ECO:0000256" key="2">
    <source>
        <dbReference type="ARBA" id="ARBA00022448"/>
    </source>
</evidence>
<comment type="subunit">
    <text evidence="13">F-type ATPases have 2 components, F(1) - the catalytic core - and F(0) - the membrane proton channel. F(1) has five subunits: alpha(3), beta(3), gamma(1), delta(1), epsilon(1). F(0) has three main subunits: a(1), b(2) and c(10-14). The alpha and beta chains form an alternating ring which encloses part of the gamma chain. F(1) is attached to F(0) by a central stalk formed by the gamma and epsilon chains, while a peripheral stalk is formed by the delta and b chains.</text>
</comment>
<keyword evidence="2 13" id="KW-0813">Transport</keyword>
<dbReference type="InterPro" id="IPR050059">
    <property type="entry name" value="ATP_synthase_B_chain"/>
</dbReference>
<evidence type="ECO:0000256" key="7">
    <source>
        <dbReference type="ARBA" id="ARBA00023065"/>
    </source>
</evidence>
<keyword evidence="4 13" id="KW-0812">Transmembrane</keyword>
<dbReference type="HAMAP" id="MF_01398">
    <property type="entry name" value="ATP_synth_b_bprime"/>
    <property type="match status" value="1"/>
</dbReference>
<organism evidence="16 17">
    <name type="scientific">Marinobacterium lutimaris</name>
    <dbReference type="NCBI Taxonomy" id="568106"/>
    <lineage>
        <taxon>Bacteria</taxon>
        <taxon>Pseudomonadati</taxon>
        <taxon>Pseudomonadota</taxon>
        <taxon>Gammaproteobacteria</taxon>
        <taxon>Oceanospirillales</taxon>
        <taxon>Oceanospirillaceae</taxon>
        <taxon>Marinobacterium</taxon>
    </lineage>
</organism>
<sequence length="249" mass="28410">MELSWSTLLLEIINFALLMWLLLHFFYKPLLAVIARRQARIEQQLQQAETLQAEAQALKSRYENRLSHWEQERQSAREALTTELAGQRCRLEAELKHSLEQQREKAQVIAQRHETELQARIERQAMLQAAQFATRLLTESAGPELQDRLIQLLLDSLPALEAEQLNELRTEVQDNGACIEINSAFPLSEDQQTALHQALETLLEKPAPLKLNLDPALIAGVRIGIGPWVLQTNVLDELRGFVELYHDGG</sequence>
<evidence type="ECO:0000256" key="10">
    <source>
        <dbReference type="ARBA" id="ARBA00025198"/>
    </source>
</evidence>
<dbReference type="AlphaFoldDB" id="A0A1H5X6N3"/>
<evidence type="ECO:0000256" key="12">
    <source>
        <dbReference type="ARBA" id="ARBA00037847"/>
    </source>
</evidence>
<keyword evidence="15" id="KW-0175">Coiled coil</keyword>
<evidence type="ECO:0000256" key="1">
    <source>
        <dbReference type="ARBA" id="ARBA00005513"/>
    </source>
</evidence>
<evidence type="ECO:0000256" key="6">
    <source>
        <dbReference type="ARBA" id="ARBA00022989"/>
    </source>
</evidence>
<keyword evidence="17" id="KW-1185">Reference proteome</keyword>
<dbReference type="Proteomes" id="UP000236745">
    <property type="component" value="Unassembled WGS sequence"/>
</dbReference>
<keyword evidence="8 13" id="KW-0472">Membrane</keyword>
<feature type="coiled-coil region" evidence="15">
    <location>
        <begin position="31"/>
        <end position="116"/>
    </location>
</feature>
<dbReference type="Pfam" id="PF00213">
    <property type="entry name" value="OSCP"/>
    <property type="match status" value="1"/>
</dbReference>
<comment type="function">
    <text evidence="11">Component of the F(0) channel, it forms part of the peripheral stalk, linking F(1) to F(0). The b'-subunit is a diverged and duplicated form of b found in plants and photosynthetic bacteria.</text>
</comment>
<dbReference type="Pfam" id="PF00430">
    <property type="entry name" value="ATP-synt_B"/>
    <property type="match status" value="1"/>
</dbReference>
<dbReference type="PANTHER" id="PTHR33445">
    <property type="entry name" value="ATP SYNTHASE SUBUNIT B', CHLOROPLASTIC"/>
    <property type="match status" value="1"/>
</dbReference>
<comment type="subcellular location">
    <subcellularLocation>
        <location evidence="13">Cell membrane</location>
        <topology evidence="13">Single-pass membrane protein</topology>
    </subcellularLocation>
    <subcellularLocation>
        <location evidence="12">Endomembrane system</location>
        <topology evidence="12">Single-pass membrane protein</topology>
    </subcellularLocation>
</comment>
<comment type="similarity">
    <text evidence="1 13 14">Belongs to the ATPase B chain family.</text>
</comment>
<dbReference type="CDD" id="cd06503">
    <property type="entry name" value="ATP-synt_Fo_b"/>
    <property type="match status" value="1"/>
</dbReference>
<evidence type="ECO:0000256" key="9">
    <source>
        <dbReference type="ARBA" id="ARBA00023310"/>
    </source>
</evidence>
<dbReference type="OrthoDB" id="466272at2"/>
<keyword evidence="13" id="KW-1003">Cell membrane</keyword>
<feature type="transmembrane region" description="Helical" evidence="13">
    <location>
        <begin position="12"/>
        <end position="35"/>
    </location>
</feature>
<evidence type="ECO:0000256" key="15">
    <source>
        <dbReference type="SAM" id="Coils"/>
    </source>
</evidence>
<keyword evidence="9 13" id="KW-0066">ATP synthesis</keyword>
<accession>A0A1H5X6N3</accession>
<dbReference type="InterPro" id="IPR000711">
    <property type="entry name" value="ATPase_OSCP/dsu"/>
</dbReference>
<evidence type="ECO:0000256" key="3">
    <source>
        <dbReference type="ARBA" id="ARBA00022547"/>
    </source>
</evidence>
<dbReference type="EMBL" id="FNVQ01000001">
    <property type="protein sequence ID" value="SEG07408.1"/>
    <property type="molecule type" value="Genomic_DNA"/>
</dbReference>
<evidence type="ECO:0000256" key="11">
    <source>
        <dbReference type="ARBA" id="ARBA00025614"/>
    </source>
</evidence>
<comment type="function">
    <text evidence="10 13">F(1)F(0) ATP synthase produces ATP from ADP in the presence of a proton or sodium gradient. F-type ATPases consist of two structural domains, F(1) containing the extramembraneous catalytic core and F(0) containing the membrane proton channel, linked together by a central stalk and a peripheral stalk. During catalysis, ATP synthesis in the catalytic domain of F(1) is coupled via a rotary mechanism of the central stalk subunits to proton translocation.</text>
</comment>
<evidence type="ECO:0000256" key="14">
    <source>
        <dbReference type="RuleBase" id="RU003848"/>
    </source>
</evidence>
<evidence type="ECO:0000313" key="16">
    <source>
        <dbReference type="EMBL" id="SEG07408.1"/>
    </source>
</evidence>
<gene>
    <name evidence="13" type="primary">atpF</name>
    <name evidence="16" type="ORF">SAMN05444390_1011282</name>
</gene>
<dbReference type="GO" id="GO:0046933">
    <property type="term" value="F:proton-transporting ATP synthase activity, rotational mechanism"/>
    <property type="evidence" value="ECO:0007669"/>
    <property type="project" value="UniProtKB-UniRule"/>
</dbReference>
<evidence type="ECO:0000256" key="13">
    <source>
        <dbReference type="HAMAP-Rule" id="MF_01398"/>
    </source>
</evidence>
<evidence type="ECO:0000313" key="17">
    <source>
        <dbReference type="Proteomes" id="UP000236745"/>
    </source>
</evidence>
<protein>
    <recommendedName>
        <fullName evidence="13">ATP synthase subunit b</fullName>
    </recommendedName>
    <alternativeName>
        <fullName evidence="13">ATP synthase F(0) sector subunit b</fullName>
    </alternativeName>
    <alternativeName>
        <fullName evidence="13">ATPase subunit I</fullName>
    </alternativeName>
    <alternativeName>
        <fullName evidence="13">F-type ATPase subunit b</fullName>
        <shortName evidence="13">F-ATPase subunit b</shortName>
    </alternativeName>
</protein>
<dbReference type="RefSeq" id="WP_104002196.1">
    <property type="nucleotide sequence ID" value="NZ_FNVQ01000001.1"/>
</dbReference>
<keyword evidence="3 13" id="KW-0138">CF(0)</keyword>
<evidence type="ECO:0000256" key="4">
    <source>
        <dbReference type="ARBA" id="ARBA00022692"/>
    </source>
</evidence>
<evidence type="ECO:0000256" key="5">
    <source>
        <dbReference type="ARBA" id="ARBA00022781"/>
    </source>
</evidence>
<name>A0A1H5X6N3_9GAMM</name>
<dbReference type="GO" id="GO:0045259">
    <property type="term" value="C:proton-transporting ATP synthase complex"/>
    <property type="evidence" value="ECO:0007669"/>
    <property type="project" value="UniProtKB-KW"/>
</dbReference>
<dbReference type="InterPro" id="IPR002146">
    <property type="entry name" value="ATP_synth_b/b'su_bac/chlpt"/>
</dbReference>
<keyword evidence="7 13" id="KW-0406">Ion transport</keyword>
<dbReference type="GO" id="GO:0005886">
    <property type="term" value="C:plasma membrane"/>
    <property type="evidence" value="ECO:0007669"/>
    <property type="project" value="UniProtKB-SubCell"/>
</dbReference>